<proteinExistence type="predicted"/>
<protein>
    <submittedName>
        <fullName evidence="1">Uncharacterized protein</fullName>
    </submittedName>
</protein>
<organism evidence="1 2">
    <name type="scientific">Halteria grandinella</name>
    <dbReference type="NCBI Taxonomy" id="5974"/>
    <lineage>
        <taxon>Eukaryota</taxon>
        <taxon>Sar</taxon>
        <taxon>Alveolata</taxon>
        <taxon>Ciliophora</taxon>
        <taxon>Intramacronucleata</taxon>
        <taxon>Spirotrichea</taxon>
        <taxon>Stichotrichia</taxon>
        <taxon>Sporadotrichida</taxon>
        <taxon>Halteriidae</taxon>
        <taxon>Halteria</taxon>
    </lineage>
</organism>
<dbReference type="AlphaFoldDB" id="A0A8J8SUG8"/>
<name>A0A8J8SUG8_HALGN</name>
<comment type="caution">
    <text evidence="1">The sequence shown here is derived from an EMBL/GenBank/DDBJ whole genome shotgun (WGS) entry which is preliminary data.</text>
</comment>
<dbReference type="EMBL" id="RRYP01032959">
    <property type="protein sequence ID" value="TNV70773.1"/>
    <property type="molecule type" value="Genomic_DNA"/>
</dbReference>
<gene>
    <name evidence="1" type="ORF">FGO68_gene6648</name>
</gene>
<reference evidence="1" key="1">
    <citation type="submission" date="2019-06" db="EMBL/GenBank/DDBJ databases">
        <authorList>
            <person name="Zheng W."/>
        </authorList>
    </citation>
    <scope>NUCLEOTIDE SEQUENCE</scope>
    <source>
        <strain evidence="1">QDHG01</strain>
    </source>
</reference>
<sequence length="131" mass="15301">MASFIVLGVTRCISDNLIKNIHCYKGGNAARQVGHCIFMSIQERRQDGWNQCLQGVSIAYLRSNFQESPGSSDNGVKHIAHSSQKQFHNYMLLLYIQYTQVIVLFWKETFRNKRSWTQFELNVQNQYLEHV</sequence>
<accession>A0A8J8SUG8</accession>
<evidence type="ECO:0000313" key="2">
    <source>
        <dbReference type="Proteomes" id="UP000785679"/>
    </source>
</evidence>
<evidence type="ECO:0000313" key="1">
    <source>
        <dbReference type="EMBL" id="TNV70773.1"/>
    </source>
</evidence>
<dbReference type="Proteomes" id="UP000785679">
    <property type="component" value="Unassembled WGS sequence"/>
</dbReference>
<keyword evidence="2" id="KW-1185">Reference proteome</keyword>